<sequence length="267" mass="28349">MTAGTDQVKPADVWREADDAKKFLDQAAIELAAVKKELDALLQVEAGSHVLDVGCGTGADVRALAVRVGPGGRVVGLDSSEQLIGRGRPAGPGAAPVEFVHGQAGALPFPDAAFDVARAERVIEHVPDPQAAVAEMLRVVKPGGQVLVTDPDHGLWAPDLDDRRLTRTIMNWWSDHVPNPWVARQLRELFVRAGAQDVRVKLQPVVLTSLAAADALTWIGKAAAAAGAQGIADAEAARAWGEEILRRDAEGRFLMFGTFVVVTGTKK</sequence>
<keyword evidence="2" id="KW-0808">Transferase</keyword>
<dbReference type="Pfam" id="PF08241">
    <property type="entry name" value="Methyltransf_11"/>
    <property type="match status" value="1"/>
</dbReference>
<evidence type="ECO:0000313" key="2">
    <source>
        <dbReference type="EMBL" id="MFC4499170.1"/>
    </source>
</evidence>
<feature type="domain" description="Methyltransferase type 11" evidence="1">
    <location>
        <begin position="51"/>
        <end position="147"/>
    </location>
</feature>
<dbReference type="InterPro" id="IPR050508">
    <property type="entry name" value="Methyltransf_Superfamily"/>
</dbReference>
<dbReference type="GO" id="GO:0008168">
    <property type="term" value="F:methyltransferase activity"/>
    <property type="evidence" value="ECO:0007669"/>
    <property type="project" value="UniProtKB-KW"/>
</dbReference>
<dbReference type="SUPFAM" id="SSF53335">
    <property type="entry name" value="S-adenosyl-L-methionine-dependent methyltransferases"/>
    <property type="match status" value="1"/>
</dbReference>
<dbReference type="InterPro" id="IPR013216">
    <property type="entry name" value="Methyltransf_11"/>
</dbReference>
<dbReference type="EMBL" id="JBHSFK010000003">
    <property type="protein sequence ID" value="MFC4499170.1"/>
    <property type="molecule type" value="Genomic_DNA"/>
</dbReference>
<dbReference type="PANTHER" id="PTHR42912">
    <property type="entry name" value="METHYLTRANSFERASE"/>
    <property type="match status" value="1"/>
</dbReference>
<dbReference type="CDD" id="cd02440">
    <property type="entry name" value="AdoMet_MTases"/>
    <property type="match status" value="1"/>
</dbReference>
<dbReference type="Proteomes" id="UP001595839">
    <property type="component" value="Unassembled WGS sequence"/>
</dbReference>
<accession>A0ABV9AJB4</accession>
<proteinExistence type="predicted"/>
<dbReference type="InterPro" id="IPR029063">
    <property type="entry name" value="SAM-dependent_MTases_sf"/>
</dbReference>
<dbReference type="GO" id="GO:0032259">
    <property type="term" value="P:methylation"/>
    <property type="evidence" value="ECO:0007669"/>
    <property type="project" value="UniProtKB-KW"/>
</dbReference>
<protein>
    <submittedName>
        <fullName evidence="2">Methyltransferase domain-containing protein</fullName>
    </submittedName>
</protein>
<organism evidence="2 3">
    <name type="scientific">Streptomyces vulcanius</name>
    <dbReference type="NCBI Taxonomy" id="1441876"/>
    <lineage>
        <taxon>Bacteria</taxon>
        <taxon>Bacillati</taxon>
        <taxon>Actinomycetota</taxon>
        <taxon>Actinomycetes</taxon>
        <taxon>Kitasatosporales</taxon>
        <taxon>Streptomycetaceae</taxon>
        <taxon>Streptomyces</taxon>
    </lineage>
</organism>
<keyword evidence="2" id="KW-0489">Methyltransferase</keyword>
<evidence type="ECO:0000313" key="3">
    <source>
        <dbReference type="Proteomes" id="UP001595839"/>
    </source>
</evidence>
<evidence type="ECO:0000259" key="1">
    <source>
        <dbReference type="Pfam" id="PF08241"/>
    </source>
</evidence>
<dbReference type="Gene3D" id="3.40.50.150">
    <property type="entry name" value="Vaccinia Virus protein VP39"/>
    <property type="match status" value="1"/>
</dbReference>
<dbReference type="PANTHER" id="PTHR42912:SF93">
    <property type="entry name" value="N6-ADENOSINE-METHYLTRANSFERASE TMT1A"/>
    <property type="match status" value="1"/>
</dbReference>
<name>A0ABV9AJB4_9ACTN</name>
<comment type="caution">
    <text evidence="2">The sequence shown here is derived from an EMBL/GenBank/DDBJ whole genome shotgun (WGS) entry which is preliminary data.</text>
</comment>
<keyword evidence="3" id="KW-1185">Reference proteome</keyword>
<reference evidence="3" key="1">
    <citation type="journal article" date="2019" name="Int. J. Syst. Evol. Microbiol.">
        <title>The Global Catalogue of Microorganisms (GCM) 10K type strain sequencing project: providing services to taxonomists for standard genome sequencing and annotation.</title>
        <authorList>
            <consortium name="The Broad Institute Genomics Platform"/>
            <consortium name="The Broad Institute Genome Sequencing Center for Infectious Disease"/>
            <person name="Wu L."/>
            <person name="Ma J."/>
        </authorList>
    </citation>
    <scope>NUCLEOTIDE SEQUENCE [LARGE SCALE GENOMIC DNA]</scope>
    <source>
        <strain evidence="3">CGMCC 4.7177</strain>
    </source>
</reference>
<gene>
    <name evidence="2" type="ORF">ACFPIH_06475</name>
</gene>
<dbReference type="RefSeq" id="WP_381182124.1">
    <property type="nucleotide sequence ID" value="NZ_JBHSFK010000003.1"/>
</dbReference>